<dbReference type="GO" id="GO:0045936">
    <property type="term" value="P:negative regulation of phosphate metabolic process"/>
    <property type="evidence" value="ECO:0007669"/>
    <property type="project" value="InterPro"/>
</dbReference>
<dbReference type="Gene3D" id="1.20.58.220">
    <property type="entry name" value="Phosphate transport system protein phou homolog 2, domain 2"/>
    <property type="match status" value="1"/>
</dbReference>
<dbReference type="GO" id="GO:0006817">
    <property type="term" value="P:phosphate ion transport"/>
    <property type="evidence" value="ECO:0007669"/>
    <property type="project" value="UniProtKB-KW"/>
</dbReference>
<dbReference type="InterPro" id="IPR028366">
    <property type="entry name" value="PhoU"/>
</dbReference>
<accession>A0A364VA12</accession>
<dbReference type="RefSeq" id="WP_112770001.1">
    <property type="nucleotide sequence ID" value="NZ_CP063191.1"/>
</dbReference>
<dbReference type="EMBL" id="PHQP01000068">
    <property type="protein sequence ID" value="RAV33500.1"/>
    <property type="molecule type" value="Genomic_DNA"/>
</dbReference>
<dbReference type="FunFam" id="1.20.58.220:FF:000004">
    <property type="entry name" value="Phosphate-specific transport system accessory protein PhoU"/>
    <property type="match status" value="1"/>
</dbReference>
<evidence type="ECO:0000256" key="6">
    <source>
        <dbReference type="ARBA" id="ARBA00022592"/>
    </source>
</evidence>
<reference evidence="9 10" key="1">
    <citation type="journal article" date="2018" name="Syst. Appl. Microbiol.">
        <title>Corynebacterium heidelbergense sp. nov., isolated from the preen glands of Egyptian geese (Alopochen aegyptiacus).</title>
        <authorList>
            <person name="Braun M.S."/>
            <person name="Wang E."/>
            <person name="Zimmermann S."/>
            <person name="Wink M."/>
        </authorList>
    </citation>
    <scope>NUCLEOTIDE SEQUENCE [LARGE SCALE GENOMIC DNA]</scope>
    <source>
        <strain evidence="9 10">DSM 104638</strain>
    </source>
</reference>
<feature type="domain" description="PhoU" evidence="8">
    <location>
        <begin position="121"/>
        <end position="204"/>
    </location>
</feature>
<keyword evidence="6 7" id="KW-0592">Phosphate transport</keyword>
<dbReference type="GO" id="GO:0005737">
    <property type="term" value="C:cytoplasm"/>
    <property type="evidence" value="ECO:0007669"/>
    <property type="project" value="UniProtKB-SubCell"/>
</dbReference>
<comment type="caution">
    <text evidence="9">The sequence shown here is derived from an EMBL/GenBank/DDBJ whole genome shotgun (WGS) entry which is preliminary data.</text>
</comment>
<name>A0A364VA12_9CORY</name>
<organism evidence="9 10">
    <name type="scientific">Corynebacterium heidelbergense</name>
    <dbReference type="NCBI Taxonomy" id="2055947"/>
    <lineage>
        <taxon>Bacteria</taxon>
        <taxon>Bacillati</taxon>
        <taxon>Actinomycetota</taxon>
        <taxon>Actinomycetes</taxon>
        <taxon>Mycobacteriales</taxon>
        <taxon>Corynebacteriaceae</taxon>
        <taxon>Corynebacterium</taxon>
    </lineage>
</organism>
<keyword evidence="5 7" id="KW-0963">Cytoplasm</keyword>
<feature type="domain" description="PhoU" evidence="8">
    <location>
        <begin position="17"/>
        <end position="103"/>
    </location>
</feature>
<evidence type="ECO:0000256" key="2">
    <source>
        <dbReference type="ARBA" id="ARBA00008107"/>
    </source>
</evidence>
<evidence type="ECO:0000313" key="9">
    <source>
        <dbReference type="EMBL" id="RAV33500.1"/>
    </source>
</evidence>
<dbReference type="AlphaFoldDB" id="A0A364VA12"/>
<dbReference type="InterPro" id="IPR038078">
    <property type="entry name" value="PhoU-like_sf"/>
</dbReference>
<dbReference type="PANTHER" id="PTHR42930">
    <property type="entry name" value="PHOSPHATE-SPECIFIC TRANSPORT SYSTEM ACCESSORY PROTEIN PHOU"/>
    <property type="match status" value="1"/>
</dbReference>
<comment type="subcellular location">
    <subcellularLocation>
        <location evidence="1 7">Cytoplasm</location>
    </subcellularLocation>
</comment>
<keyword evidence="4 7" id="KW-0813">Transport</keyword>
<proteinExistence type="inferred from homology"/>
<comment type="function">
    <text evidence="7">Plays a role in the regulation of phosphate uptake.</text>
</comment>
<dbReference type="Pfam" id="PF01895">
    <property type="entry name" value="PhoU"/>
    <property type="match status" value="2"/>
</dbReference>
<evidence type="ECO:0000313" key="10">
    <source>
        <dbReference type="Proteomes" id="UP000251047"/>
    </source>
</evidence>
<dbReference type="PANTHER" id="PTHR42930:SF3">
    <property type="entry name" value="PHOSPHATE-SPECIFIC TRANSPORT SYSTEM ACCESSORY PROTEIN PHOU"/>
    <property type="match status" value="1"/>
</dbReference>
<evidence type="ECO:0000256" key="5">
    <source>
        <dbReference type="ARBA" id="ARBA00022490"/>
    </source>
</evidence>
<dbReference type="OrthoDB" id="9814256at2"/>
<dbReference type="Proteomes" id="UP000251047">
    <property type="component" value="Unassembled WGS sequence"/>
</dbReference>
<evidence type="ECO:0000256" key="7">
    <source>
        <dbReference type="PIRNR" id="PIRNR003107"/>
    </source>
</evidence>
<comment type="similarity">
    <text evidence="2 7">Belongs to the PhoU family.</text>
</comment>
<protein>
    <recommendedName>
        <fullName evidence="7">Phosphate-specific transport system accessory protein PhoU</fullName>
    </recommendedName>
</protein>
<comment type="subunit">
    <text evidence="3 7">Homodimer.</text>
</comment>
<dbReference type="PIRSF" id="PIRSF003107">
    <property type="entry name" value="PhoU"/>
    <property type="match status" value="1"/>
</dbReference>
<dbReference type="GO" id="GO:0030643">
    <property type="term" value="P:intracellular phosphate ion homeostasis"/>
    <property type="evidence" value="ECO:0007669"/>
    <property type="project" value="InterPro"/>
</dbReference>
<dbReference type="NCBIfam" id="TIGR02135">
    <property type="entry name" value="phoU_full"/>
    <property type="match status" value="1"/>
</dbReference>
<evidence type="ECO:0000256" key="4">
    <source>
        <dbReference type="ARBA" id="ARBA00022448"/>
    </source>
</evidence>
<gene>
    <name evidence="9" type="primary">phoU</name>
    <name evidence="9" type="ORF">CWC39_08195</name>
</gene>
<evidence type="ECO:0000256" key="3">
    <source>
        <dbReference type="ARBA" id="ARBA00011738"/>
    </source>
</evidence>
<dbReference type="InterPro" id="IPR026022">
    <property type="entry name" value="PhoU_dom"/>
</dbReference>
<evidence type="ECO:0000259" key="8">
    <source>
        <dbReference type="Pfam" id="PF01895"/>
    </source>
</evidence>
<dbReference type="SUPFAM" id="SSF109755">
    <property type="entry name" value="PhoU-like"/>
    <property type="match status" value="1"/>
</dbReference>
<evidence type="ECO:0000256" key="1">
    <source>
        <dbReference type="ARBA" id="ARBA00004496"/>
    </source>
</evidence>
<sequence length="246" mass="27688">MRANYRDELSKFTQDLLIMGDYVQSMMAGATQALLTANLAQAEQVLSRIDNIEDLRDKAESAAFSILALEAPVAGELRRIVSGLYIVESLARMGALAVHVAKIARRRHPSNAVPENVRPYIAEMARLDLEICGKIHEILIDTDATKAMEVARDDDAVDDLHHHIFHLTTQRPWSHSTTAAVDLTLLSRFLERFSDHAVDIAARVVYMVTGMQPNQYQAAQQTREQNEAVRQQFDEISRRYQGSPFD</sequence>